<dbReference type="InterPro" id="IPR001849">
    <property type="entry name" value="PH_domain"/>
</dbReference>
<dbReference type="InterPro" id="IPR035969">
    <property type="entry name" value="Rab-GAP_TBC_sf"/>
</dbReference>
<dbReference type="InterPro" id="IPR036322">
    <property type="entry name" value="WD40_repeat_dom_sf"/>
</dbReference>
<feature type="coiled-coil region" evidence="1">
    <location>
        <begin position="321"/>
        <end position="355"/>
    </location>
</feature>
<dbReference type="InterPro" id="IPR050302">
    <property type="entry name" value="Rab_GAP_TBC_domain"/>
</dbReference>
<feature type="region of interest" description="Disordered" evidence="2">
    <location>
        <begin position="1306"/>
        <end position="1334"/>
    </location>
</feature>
<evidence type="ECO:0000259" key="4">
    <source>
        <dbReference type="PROSITE" id="PS50086"/>
    </source>
</evidence>
<dbReference type="SUPFAM" id="SSF50729">
    <property type="entry name" value="PH domain-like"/>
    <property type="match status" value="1"/>
</dbReference>
<keyword evidence="5" id="KW-1185">Reference proteome</keyword>
<sequence>LTTYQERNASARCDIHFAALSLLKPRKRMFFALEETESVLTFFKDESDFVKKKEPVGIIPLLNAACTVAESSSTAFAIHANGRTYGFDADNEQSAARWMNALQNRRESVDLNENIRRTSRHCKRRSSSLGHSRSASLPSESELRTKRLQRNHMSNRRQHATALNRVHSTVFPPSNGRCLDEKEKYEGRRERAPSWFDEWIRTWLNEQPFNTCGIETDKSSSAHTRDQCDWELRTSSTTTSTCDSEQYSTVSGEVANADEVHYLRIITNRQKERIEQLNEEKKRLTVEISQLKAFQNATAEAINDNFKASLITQNKFLNAEVLRLSERSEAEQRTIKKLKKEKEVLEEDMNSFRREYVFLLQSCIRIPLSDQHSMDVLQVKLLGGDVHKKRVLRLLEEARITDPTLPTFECVTGLGNYVDMYGYRHSFVDEGLALHYICTLLHAHYSRRSQAYAEHRNAWKEYLRKCKYQISNTPEARRLVRGGIPCELRTSVWRALIHQQVADVKKKYGKYYYRNLCNSQGTLAERQYIATQQKQIMLDLLRTMPGNVHFMSPTCKGVQQLEQVLRAYCLHNPVVGYCQGMNFLASTAMLFVGAEDTFWFLVAVTEKYFNASYFDQSLTGAQADQEVLKELLCLRLPRLSAHLDACDIDLATVTLNWFLALFFDAVPFQTMIRIWDCFLLEGPKVLFRFAVALLSIHENEVLTRTDTISVMKVLKASVRLTYDYEGLSKLAFDATQPFPSRSRIEQKQRAYLSILTERLSRRRQLLSCFSNTSSASQNNGLVIELISFCDGEQGSGFICSGNQTKGIISRLTVSDGASSLQRLQLELDCRILSMTIPNGRIAFLSLLSAYIVALHIKDTDLEILWELKLNDVALKLLHNGDRLYAALANGTLTVIEKVTELVPSELELYRLPIGAAPISDVAIVDDTMWLAVACKVVVLSIPSLTTLKRIYVASAASGSGAPLFEKIRCMCASPHGVWIVTAHSTLVQLWRESECRLLFDASYDHSHKKPSLSDWDEKEEMEITMVLFVHEQVWIGTNDGYLIIYEVKNSDSNETSKNADAPSKQKYPAGRRLSPKSGSVSDIQQSPTYYIPTESETRHDEKVSVAEYPAAERKARKISLFIDRSTKRYSAVQRGSRDALGEPTHVSATASPSRITQPVQVDACNFASNSDKADQHEVRTRMCVLSGLGMSGDSAVSVFSSDENTDDGPLSTAQNSSALFSTVISERLHESRSRSHGRGLVRSSTAPSGPSLHVLVDPSSLSSNVSMEYDDLFELYSEADGAIPSTSNAFVRKSSLPLTSTLRRNLEPTSTRMSADKNTVPADSGPTVTSPAASISSRHAADAWRTFQESDFKLRRKDLDFEETLGRSVFSETYVKCSNDFALDASNSSTSTQSISSGITLELDMKIKIADKPVKCAQVTRVGNETVVVTCAGNYDDVESVLRWTIDRKGSKDGELWINDPIVDEYLRKKSAAFHDAQCS</sequence>
<dbReference type="FunFam" id="1.10.8.270:FF:000026">
    <property type="entry name" value="TBC (Tre-2/Bub2/Cdc16) domain family"/>
    <property type="match status" value="1"/>
</dbReference>
<feature type="domain" description="PH" evidence="3">
    <location>
        <begin position="1"/>
        <end position="107"/>
    </location>
</feature>
<evidence type="ECO:0000259" key="3">
    <source>
        <dbReference type="PROSITE" id="PS50003"/>
    </source>
</evidence>
<dbReference type="Gene3D" id="2.30.29.30">
    <property type="entry name" value="Pleckstrin-homology domain (PH domain)/Phosphotyrosine-binding domain (PTB)"/>
    <property type="match status" value="1"/>
</dbReference>
<organism evidence="5 6">
    <name type="scientific">Parascaris univalens</name>
    <name type="common">Nematode worm</name>
    <dbReference type="NCBI Taxonomy" id="6257"/>
    <lineage>
        <taxon>Eukaryota</taxon>
        <taxon>Metazoa</taxon>
        <taxon>Ecdysozoa</taxon>
        <taxon>Nematoda</taxon>
        <taxon>Chromadorea</taxon>
        <taxon>Rhabditida</taxon>
        <taxon>Spirurina</taxon>
        <taxon>Ascaridomorpha</taxon>
        <taxon>Ascaridoidea</taxon>
        <taxon>Ascarididae</taxon>
        <taxon>Parascaris</taxon>
    </lineage>
</organism>
<evidence type="ECO:0000313" key="6">
    <source>
        <dbReference type="WBParaSite" id="PgR015_g119_t03"/>
    </source>
</evidence>
<feature type="coiled-coil region" evidence="1">
    <location>
        <begin position="267"/>
        <end position="294"/>
    </location>
</feature>
<proteinExistence type="predicted"/>
<dbReference type="WBParaSite" id="PgR015_g119_t03">
    <property type="protein sequence ID" value="PgR015_g119_t03"/>
    <property type="gene ID" value="PgR015_g119"/>
</dbReference>
<dbReference type="Proteomes" id="UP000887569">
    <property type="component" value="Unplaced"/>
</dbReference>
<feature type="compositionally biased region" description="Polar residues" evidence="2">
    <location>
        <begin position="1306"/>
        <end position="1317"/>
    </location>
</feature>
<dbReference type="InterPro" id="IPR000195">
    <property type="entry name" value="Rab-GAP-TBC_dom"/>
</dbReference>
<dbReference type="PROSITE" id="PS50086">
    <property type="entry name" value="TBC_RABGAP"/>
    <property type="match status" value="1"/>
</dbReference>
<evidence type="ECO:0000313" key="5">
    <source>
        <dbReference type="Proteomes" id="UP000887569"/>
    </source>
</evidence>
<dbReference type="Pfam" id="PF00566">
    <property type="entry name" value="RabGAP-TBC"/>
    <property type="match status" value="1"/>
</dbReference>
<feature type="compositionally biased region" description="Low complexity" evidence="2">
    <location>
        <begin position="127"/>
        <end position="139"/>
    </location>
</feature>
<dbReference type="SUPFAM" id="SSF50978">
    <property type="entry name" value="WD40 repeat-like"/>
    <property type="match status" value="1"/>
</dbReference>
<feature type="region of interest" description="Disordered" evidence="2">
    <location>
        <begin position="1228"/>
        <end position="1257"/>
    </location>
</feature>
<dbReference type="InterPro" id="IPR011993">
    <property type="entry name" value="PH-like_dom_sf"/>
</dbReference>
<dbReference type="PANTHER" id="PTHR47219:SF20">
    <property type="entry name" value="TBC1 DOMAIN FAMILY MEMBER 2B"/>
    <property type="match status" value="1"/>
</dbReference>
<dbReference type="Gene3D" id="1.10.472.80">
    <property type="entry name" value="Ypt/Rab-GAP domain of gyp1p, domain 3"/>
    <property type="match status" value="1"/>
</dbReference>
<name>A0A915ATK1_PARUN</name>
<feature type="domain" description="Rab-GAP TBC" evidence="4">
    <location>
        <begin position="483"/>
        <end position="682"/>
    </location>
</feature>
<dbReference type="GO" id="GO:0031267">
    <property type="term" value="F:small GTPase binding"/>
    <property type="evidence" value="ECO:0007669"/>
    <property type="project" value="TreeGrafter"/>
</dbReference>
<feature type="region of interest" description="Disordered" evidence="2">
    <location>
        <begin position="1133"/>
        <end position="1154"/>
    </location>
</feature>
<dbReference type="GO" id="GO:0005096">
    <property type="term" value="F:GTPase activator activity"/>
    <property type="evidence" value="ECO:0007669"/>
    <property type="project" value="TreeGrafter"/>
</dbReference>
<dbReference type="SMART" id="SM00164">
    <property type="entry name" value="TBC"/>
    <property type="match status" value="1"/>
</dbReference>
<evidence type="ECO:0000256" key="2">
    <source>
        <dbReference type="SAM" id="MobiDB-lite"/>
    </source>
</evidence>
<feature type="region of interest" description="Disordered" evidence="2">
    <location>
        <begin position="120"/>
        <end position="179"/>
    </location>
</feature>
<dbReference type="PANTHER" id="PTHR47219">
    <property type="entry name" value="RAB GTPASE-ACTIVATING PROTEIN 1-LIKE"/>
    <property type="match status" value="1"/>
</dbReference>
<feature type="compositionally biased region" description="Basic residues" evidence="2">
    <location>
        <begin position="146"/>
        <end position="159"/>
    </location>
</feature>
<feature type="region of interest" description="Disordered" evidence="2">
    <location>
        <begin position="1052"/>
        <end position="1105"/>
    </location>
</feature>
<feature type="compositionally biased region" description="Polar residues" evidence="2">
    <location>
        <begin position="1076"/>
        <end position="1088"/>
    </location>
</feature>
<feature type="compositionally biased region" description="Basic and acidic residues" evidence="2">
    <location>
        <begin position="1095"/>
        <end position="1104"/>
    </location>
</feature>
<dbReference type="SMART" id="SM00233">
    <property type="entry name" value="PH"/>
    <property type="match status" value="1"/>
</dbReference>
<dbReference type="PROSITE" id="PS50003">
    <property type="entry name" value="PH_DOMAIN"/>
    <property type="match status" value="1"/>
</dbReference>
<dbReference type="Gene3D" id="1.10.8.270">
    <property type="entry name" value="putative rabgap domain of human tbc1 domain family member 14 like domains"/>
    <property type="match status" value="1"/>
</dbReference>
<reference evidence="6" key="1">
    <citation type="submission" date="2022-11" db="UniProtKB">
        <authorList>
            <consortium name="WormBaseParasite"/>
        </authorList>
    </citation>
    <scope>IDENTIFICATION</scope>
</reference>
<dbReference type="SUPFAM" id="SSF47923">
    <property type="entry name" value="Ypt/Rab-GAP domain of gyp1p"/>
    <property type="match status" value="2"/>
</dbReference>
<accession>A0A915ATK1</accession>
<evidence type="ECO:0000256" key="1">
    <source>
        <dbReference type="SAM" id="Coils"/>
    </source>
</evidence>
<keyword evidence="1" id="KW-0175">Coiled coil</keyword>
<dbReference type="Pfam" id="PF19056">
    <property type="entry name" value="WD40_2"/>
    <property type="match status" value="1"/>
</dbReference>
<dbReference type="Pfam" id="PF00169">
    <property type="entry name" value="PH"/>
    <property type="match status" value="1"/>
</dbReference>
<protein>
    <submittedName>
        <fullName evidence="6">TBC1 domain family member 2B</fullName>
    </submittedName>
</protein>